<accession>U6LUK1</accession>
<proteinExistence type="predicted"/>
<dbReference type="VEuPathDB" id="ToxoDB:EBH_0065650"/>
<keyword evidence="2" id="KW-1133">Transmembrane helix</keyword>
<gene>
    <name evidence="3" type="ORF">EBH_0065650</name>
</gene>
<organism evidence="3 4">
    <name type="scientific">Eimeria brunetti</name>
    <dbReference type="NCBI Taxonomy" id="51314"/>
    <lineage>
        <taxon>Eukaryota</taxon>
        <taxon>Sar</taxon>
        <taxon>Alveolata</taxon>
        <taxon>Apicomplexa</taxon>
        <taxon>Conoidasida</taxon>
        <taxon>Coccidia</taxon>
        <taxon>Eucoccidiorida</taxon>
        <taxon>Eimeriorina</taxon>
        <taxon>Eimeriidae</taxon>
        <taxon>Eimeria</taxon>
    </lineage>
</organism>
<evidence type="ECO:0000313" key="3">
    <source>
        <dbReference type="EMBL" id="CDJ54012.1"/>
    </source>
</evidence>
<evidence type="ECO:0000256" key="1">
    <source>
        <dbReference type="SAM" id="MobiDB-lite"/>
    </source>
</evidence>
<evidence type="ECO:0000313" key="4">
    <source>
        <dbReference type="Proteomes" id="UP000030750"/>
    </source>
</evidence>
<feature type="transmembrane region" description="Helical" evidence="2">
    <location>
        <begin position="52"/>
        <end position="72"/>
    </location>
</feature>
<keyword evidence="2" id="KW-0812">Transmembrane</keyword>
<keyword evidence="4" id="KW-1185">Reference proteome</keyword>
<sequence>MQQIPHDLELQFLENQRNGVTHWSDPVPTARAPTGNAIVSPTIHVRALRTTFLLISIAALLFLFLAIHICLLERGPVKPQASSLRRLAASDEEEECQEFVDERASSSGGRGKGVRRSHREGASRRTSSRKRGGSTPGEDDGAEVAKKPLLNEEDGPTRAPQSGIENGEGSSTPTPSTQPEAAPQEDKSSGGTPRQTQNTERPNNEVAAPAEPKTNSQTQEAGFMAGLDVLEEAFADIQPVEQWFLDFILDPSLTSLPASKIKEPDDEQPPAEKGNAAAAQPQDAATTGHTGGDPHPPPEMPQEMPRQRKSMDSEPTEEVAAEKAPLKPDPPVQHPASDEEAPSSSSTAPSSVQQELVASPNTQRTSEKSSEETKPPQEKKDKAKGVDFESHLFYRLPKAVCSSPLYPFNYKRAKDETAVEYLPRILSPIRELLTKEQLESNELQALITHAEQLVKYTMWSSVSDLGPLTLRHVQQVLGHRFIILDALWCITEVVDPAMRNEEWWTVTVNKLAKAPEYKLTPFEMGGIRHFSVTRMISALKEYQRGNRPAAREVVQLKQVLFCSLIGPLVFRRPEYDGYRQDDF</sequence>
<evidence type="ECO:0000256" key="2">
    <source>
        <dbReference type="SAM" id="Phobius"/>
    </source>
</evidence>
<protein>
    <submittedName>
        <fullName evidence="3">Uncharacterized protein</fullName>
    </submittedName>
</protein>
<keyword evidence="2" id="KW-0472">Membrane</keyword>
<feature type="compositionally biased region" description="Polar residues" evidence="1">
    <location>
        <begin position="159"/>
        <end position="179"/>
    </location>
</feature>
<dbReference type="EMBL" id="HG713487">
    <property type="protein sequence ID" value="CDJ54012.1"/>
    <property type="molecule type" value="Genomic_DNA"/>
</dbReference>
<reference evidence="3" key="1">
    <citation type="submission" date="2013-10" db="EMBL/GenBank/DDBJ databases">
        <title>Genomic analysis of the causative agents of coccidiosis in chickens.</title>
        <authorList>
            <person name="Reid A.J."/>
            <person name="Blake D."/>
            <person name="Billington K."/>
            <person name="Browne H."/>
            <person name="Dunn M."/>
            <person name="Hung S."/>
            <person name="Kawahara F."/>
            <person name="Miranda-Saavedra D."/>
            <person name="Mourier T."/>
            <person name="Nagra H."/>
            <person name="Otto T.D."/>
            <person name="Rawlings N."/>
            <person name="Sanchez A."/>
            <person name="Sanders M."/>
            <person name="Subramaniam C."/>
            <person name="Tay Y."/>
            <person name="Dear P."/>
            <person name="Doerig C."/>
            <person name="Gruber A."/>
            <person name="Parkinson J."/>
            <person name="Shirley M."/>
            <person name="Wan K.L."/>
            <person name="Berriman M."/>
            <person name="Tomley F."/>
            <person name="Pain A."/>
        </authorList>
    </citation>
    <scope>NUCLEOTIDE SEQUENCE [LARGE SCALE GENOMIC DNA]</scope>
    <source>
        <strain evidence="3">Houghton</strain>
    </source>
</reference>
<feature type="region of interest" description="Disordered" evidence="1">
    <location>
        <begin position="256"/>
        <end position="384"/>
    </location>
</feature>
<feature type="compositionally biased region" description="Basic and acidic residues" evidence="1">
    <location>
        <begin position="365"/>
        <end position="384"/>
    </location>
</feature>
<reference evidence="3" key="2">
    <citation type="submission" date="2013-10" db="EMBL/GenBank/DDBJ databases">
        <authorList>
            <person name="Aslett M."/>
        </authorList>
    </citation>
    <scope>NUCLEOTIDE SEQUENCE [LARGE SCALE GENOMIC DNA]</scope>
    <source>
        <strain evidence="3">Houghton</strain>
    </source>
</reference>
<feature type="compositionally biased region" description="Polar residues" evidence="1">
    <location>
        <begin position="189"/>
        <end position="201"/>
    </location>
</feature>
<name>U6LUK1_9EIME</name>
<feature type="region of interest" description="Disordered" evidence="1">
    <location>
        <begin position="98"/>
        <end position="220"/>
    </location>
</feature>
<dbReference type="Proteomes" id="UP000030750">
    <property type="component" value="Unassembled WGS sequence"/>
</dbReference>
<dbReference type="AlphaFoldDB" id="U6LUK1"/>
<dbReference type="OrthoDB" id="348994at2759"/>
<feature type="compositionally biased region" description="Low complexity" evidence="1">
    <location>
        <begin position="342"/>
        <end position="351"/>
    </location>
</feature>
<feature type="compositionally biased region" description="Polar residues" evidence="1">
    <location>
        <begin position="352"/>
        <end position="364"/>
    </location>
</feature>
<feature type="compositionally biased region" description="Low complexity" evidence="1">
    <location>
        <begin position="276"/>
        <end position="288"/>
    </location>
</feature>